<accession>A0AAN9M4I7</accession>
<dbReference type="EMBL" id="JAYMYQ010000003">
    <property type="protein sequence ID" value="KAK7345143.1"/>
    <property type="molecule type" value="Genomic_DNA"/>
</dbReference>
<gene>
    <name evidence="1" type="ORF">VNO77_15637</name>
</gene>
<organism evidence="1 2">
    <name type="scientific">Canavalia gladiata</name>
    <name type="common">Sword bean</name>
    <name type="synonym">Dolichos gladiatus</name>
    <dbReference type="NCBI Taxonomy" id="3824"/>
    <lineage>
        <taxon>Eukaryota</taxon>
        <taxon>Viridiplantae</taxon>
        <taxon>Streptophyta</taxon>
        <taxon>Embryophyta</taxon>
        <taxon>Tracheophyta</taxon>
        <taxon>Spermatophyta</taxon>
        <taxon>Magnoliopsida</taxon>
        <taxon>eudicotyledons</taxon>
        <taxon>Gunneridae</taxon>
        <taxon>Pentapetalae</taxon>
        <taxon>rosids</taxon>
        <taxon>fabids</taxon>
        <taxon>Fabales</taxon>
        <taxon>Fabaceae</taxon>
        <taxon>Papilionoideae</taxon>
        <taxon>50 kb inversion clade</taxon>
        <taxon>NPAAA clade</taxon>
        <taxon>indigoferoid/millettioid clade</taxon>
        <taxon>Phaseoleae</taxon>
        <taxon>Canavalia</taxon>
    </lineage>
</organism>
<dbReference type="Proteomes" id="UP001367508">
    <property type="component" value="Unassembled WGS sequence"/>
</dbReference>
<comment type="caution">
    <text evidence="1">The sequence shown here is derived from an EMBL/GenBank/DDBJ whole genome shotgun (WGS) entry which is preliminary data.</text>
</comment>
<sequence>MRFDSKVFAELHFTSLLFFSSTDTPLFSTLISSYTSQTPTISSTISRGKVRFLLRSATLNDILVSTRIALSYRLEI</sequence>
<proteinExistence type="predicted"/>
<name>A0AAN9M4I7_CANGL</name>
<keyword evidence="2" id="KW-1185">Reference proteome</keyword>
<protein>
    <submittedName>
        <fullName evidence="1">Uncharacterized protein</fullName>
    </submittedName>
</protein>
<dbReference type="AlphaFoldDB" id="A0AAN9M4I7"/>
<evidence type="ECO:0000313" key="1">
    <source>
        <dbReference type="EMBL" id="KAK7345143.1"/>
    </source>
</evidence>
<evidence type="ECO:0000313" key="2">
    <source>
        <dbReference type="Proteomes" id="UP001367508"/>
    </source>
</evidence>
<reference evidence="1 2" key="1">
    <citation type="submission" date="2024-01" db="EMBL/GenBank/DDBJ databases">
        <title>The genomes of 5 underutilized Papilionoideae crops provide insights into root nodulation and disease resistanc.</title>
        <authorList>
            <person name="Jiang F."/>
        </authorList>
    </citation>
    <scope>NUCLEOTIDE SEQUENCE [LARGE SCALE GENOMIC DNA]</scope>
    <source>
        <strain evidence="1">LVBAO_FW01</strain>
        <tissue evidence="1">Leaves</tissue>
    </source>
</reference>